<gene>
    <name evidence="1" type="ORF">J2X06_002891</name>
</gene>
<keyword evidence="2" id="KW-1185">Reference proteome</keyword>
<dbReference type="Proteomes" id="UP001251524">
    <property type="component" value="Unassembled WGS sequence"/>
</dbReference>
<accession>A0ABU1WDR0</accession>
<organism evidence="1 2">
    <name type="scientific">Lysobacter niastensis</name>
    <dbReference type="NCBI Taxonomy" id="380629"/>
    <lineage>
        <taxon>Bacteria</taxon>
        <taxon>Pseudomonadati</taxon>
        <taxon>Pseudomonadota</taxon>
        <taxon>Gammaproteobacteria</taxon>
        <taxon>Lysobacterales</taxon>
        <taxon>Lysobacteraceae</taxon>
        <taxon>Lysobacter</taxon>
    </lineage>
</organism>
<dbReference type="RefSeq" id="WP_310063509.1">
    <property type="nucleotide sequence ID" value="NZ_JAVDVY010000002.1"/>
</dbReference>
<protein>
    <submittedName>
        <fullName evidence="1">Uncharacterized protein</fullName>
    </submittedName>
</protein>
<name>A0ABU1WDR0_9GAMM</name>
<evidence type="ECO:0000313" key="1">
    <source>
        <dbReference type="EMBL" id="MDR7135682.1"/>
    </source>
</evidence>
<evidence type="ECO:0000313" key="2">
    <source>
        <dbReference type="Proteomes" id="UP001251524"/>
    </source>
</evidence>
<sequence length="64" mass="7186">MNALLRTDLFPAKSLPARAPANASAPDRLVRRERDFGIGYGRSSGYGNSHRYTSDWAQPRFRCS</sequence>
<comment type="caution">
    <text evidence="1">The sequence shown here is derived from an EMBL/GenBank/DDBJ whole genome shotgun (WGS) entry which is preliminary data.</text>
</comment>
<proteinExistence type="predicted"/>
<reference evidence="1 2" key="1">
    <citation type="submission" date="2023-07" db="EMBL/GenBank/DDBJ databases">
        <title>Sorghum-associated microbial communities from plants grown in Nebraska, USA.</title>
        <authorList>
            <person name="Schachtman D."/>
        </authorList>
    </citation>
    <scope>NUCLEOTIDE SEQUENCE [LARGE SCALE GENOMIC DNA]</scope>
    <source>
        <strain evidence="1 2">BE198</strain>
    </source>
</reference>
<dbReference type="EMBL" id="JAVDVY010000002">
    <property type="protein sequence ID" value="MDR7135682.1"/>
    <property type="molecule type" value="Genomic_DNA"/>
</dbReference>